<dbReference type="PROSITE" id="PS51257">
    <property type="entry name" value="PROKAR_LIPOPROTEIN"/>
    <property type="match status" value="1"/>
</dbReference>
<evidence type="ECO:0000256" key="19">
    <source>
        <dbReference type="SAM" id="SignalP"/>
    </source>
</evidence>
<keyword evidence="7 16" id="KW-0808">Transferase</keyword>
<dbReference type="InterPro" id="IPR014031">
    <property type="entry name" value="Ketoacyl_synth_C"/>
</dbReference>
<dbReference type="InterPro" id="IPR020841">
    <property type="entry name" value="PKS_Beta-ketoAc_synthase_dom"/>
</dbReference>
<name>A0A7S2CRB6_9EUKA</name>
<dbReference type="SMART" id="SM00825">
    <property type="entry name" value="PKS_KS"/>
    <property type="match status" value="1"/>
</dbReference>
<dbReference type="PIRSF" id="PIRSF000447">
    <property type="entry name" value="KAS_II"/>
    <property type="match status" value="1"/>
</dbReference>
<organism evidence="21">
    <name type="scientific">Haptolina brevifila</name>
    <dbReference type="NCBI Taxonomy" id="156173"/>
    <lineage>
        <taxon>Eukaryota</taxon>
        <taxon>Haptista</taxon>
        <taxon>Haptophyta</taxon>
        <taxon>Prymnesiophyceae</taxon>
        <taxon>Prymnesiales</taxon>
        <taxon>Prymnesiaceae</taxon>
        <taxon>Haptolina</taxon>
    </lineage>
</organism>
<reference evidence="21" key="1">
    <citation type="submission" date="2021-01" db="EMBL/GenBank/DDBJ databases">
        <authorList>
            <person name="Corre E."/>
            <person name="Pelletier E."/>
            <person name="Niang G."/>
            <person name="Scheremetjew M."/>
            <person name="Finn R."/>
            <person name="Kale V."/>
            <person name="Holt S."/>
            <person name="Cochrane G."/>
            <person name="Meng A."/>
            <person name="Brown T."/>
            <person name="Cohen L."/>
        </authorList>
    </citation>
    <scope>NUCLEOTIDE SEQUENCE</scope>
    <source>
        <strain evidence="21">UTEX LB 985</strain>
    </source>
</reference>
<gene>
    <name evidence="21" type="ORF">CBRE1094_LOCUS10853</name>
</gene>
<dbReference type="InterPro" id="IPR000794">
    <property type="entry name" value="Beta-ketoacyl_synthase"/>
</dbReference>
<dbReference type="PROSITE" id="PS52004">
    <property type="entry name" value="KS3_2"/>
    <property type="match status" value="1"/>
</dbReference>
<evidence type="ECO:0000256" key="1">
    <source>
        <dbReference type="ARBA" id="ARBA00004533"/>
    </source>
</evidence>
<keyword evidence="3" id="KW-0536">Nodulation</keyword>
<dbReference type="CDD" id="cd00834">
    <property type="entry name" value="KAS_I_II"/>
    <property type="match status" value="1"/>
</dbReference>
<keyword evidence="14" id="KW-0012">Acyltransferase</keyword>
<dbReference type="InterPro" id="IPR017568">
    <property type="entry name" value="3-oxoacyl-ACP_synth-2"/>
</dbReference>
<protein>
    <recommendedName>
        <fullName evidence="16">3-oxoacyl-[acyl-carrier-protein] synthase</fullName>
    </recommendedName>
</protein>
<evidence type="ECO:0000256" key="3">
    <source>
        <dbReference type="ARBA" id="ARBA00022458"/>
    </source>
</evidence>
<dbReference type="Gene3D" id="3.40.47.10">
    <property type="match status" value="1"/>
</dbReference>
<evidence type="ECO:0000256" key="18">
    <source>
        <dbReference type="RuleBase" id="RU003694"/>
    </source>
</evidence>
<sequence length="461" mass="48363">MSRPIILVALVVFACKAACYAPVLSRSHIRRRQRCGDAIALSDYRKKKVVVTGLGTFTSLGHDAETFFANLLDGKCGIGPVTRFDPDLSPIKISSEVHDFDATKYWEPKEAKRYDRYTHLAMAAAKTAMADANLDAGDVDGDRFGVLIGSGVGGLETVEASCKILFNKGAKRITPFLLPSIIGNTAGSMVALALGAKGPNFGIVSACATGTHAIGEACRYLQLGEADVMLAGGSEAAITPLGFAGFASMRAMCANGNDSPQTASRPFDADRSGFVMGEGAGVLLLETEEHALARGARIYCELAGYAANCDAHHITAPHPEGEGMANCLLKAMGGAGVAPSDVQYINAHGTSTPLNDKFETLAYKRVFGEHASKLKVSSTKGAIGHLLGAAGGVEAAICCKVLQTNSIPPTINYETPDPDCDLDYVPNVKYVSDVPIEVAISDNLGFGGHNAALVFKRYPAA</sequence>
<comment type="function">
    <text evidence="15">Proposed to synthesize NOD factor fatty acyl chain. Involved in the synthesis of a highly unsaturated fatty acid moiety, which forms part of a lipo-oligosaccharide that is responsible for host specificity.</text>
</comment>
<dbReference type="NCBIfam" id="NF005589">
    <property type="entry name" value="PRK07314.1"/>
    <property type="match status" value="1"/>
</dbReference>
<evidence type="ECO:0000256" key="6">
    <source>
        <dbReference type="ARBA" id="ARBA00022519"/>
    </source>
</evidence>
<feature type="chain" id="PRO_5030538099" description="3-oxoacyl-[acyl-carrier-protein] synthase" evidence="19">
    <location>
        <begin position="20"/>
        <end position="461"/>
    </location>
</feature>
<dbReference type="PROSITE" id="PS00606">
    <property type="entry name" value="KS3_1"/>
    <property type="match status" value="1"/>
</dbReference>
<proteinExistence type="inferred from homology"/>
<keyword evidence="6" id="KW-0997">Cell inner membrane</keyword>
<dbReference type="GO" id="GO:0006633">
    <property type="term" value="P:fatty acid biosynthetic process"/>
    <property type="evidence" value="ECO:0007669"/>
    <property type="project" value="UniProtKB-KW"/>
</dbReference>
<dbReference type="AlphaFoldDB" id="A0A7S2CRB6"/>
<dbReference type="SUPFAM" id="SSF53901">
    <property type="entry name" value="Thiolase-like"/>
    <property type="match status" value="2"/>
</dbReference>
<feature type="signal peptide" evidence="19">
    <location>
        <begin position="1"/>
        <end position="19"/>
    </location>
</feature>
<evidence type="ECO:0000256" key="16">
    <source>
        <dbReference type="PIRNR" id="PIRNR000447"/>
    </source>
</evidence>
<evidence type="ECO:0000256" key="13">
    <source>
        <dbReference type="ARBA" id="ARBA00023160"/>
    </source>
</evidence>
<evidence type="ECO:0000256" key="12">
    <source>
        <dbReference type="ARBA" id="ARBA00023136"/>
    </source>
</evidence>
<evidence type="ECO:0000256" key="11">
    <source>
        <dbReference type="ARBA" id="ARBA00023098"/>
    </source>
</evidence>
<dbReference type="Pfam" id="PF00109">
    <property type="entry name" value="ketoacyl-synt"/>
    <property type="match status" value="1"/>
</dbReference>
<dbReference type="EMBL" id="HBGU01019911">
    <property type="protein sequence ID" value="CAD9432895.1"/>
    <property type="molecule type" value="Transcribed_RNA"/>
</dbReference>
<comment type="similarity">
    <text evidence="2 16 18">Belongs to the thiolase-like superfamily. Beta-ketoacyl-ACP synthases family.</text>
</comment>
<evidence type="ECO:0000256" key="9">
    <source>
        <dbReference type="ARBA" id="ARBA00022832"/>
    </source>
</evidence>
<evidence type="ECO:0000256" key="17">
    <source>
        <dbReference type="PIRSR" id="PIRSR000447-1"/>
    </source>
</evidence>
<dbReference type="PANTHER" id="PTHR11712">
    <property type="entry name" value="POLYKETIDE SYNTHASE-RELATED"/>
    <property type="match status" value="1"/>
</dbReference>
<dbReference type="Pfam" id="PF02801">
    <property type="entry name" value="Ketoacyl-synt_C"/>
    <property type="match status" value="1"/>
</dbReference>
<keyword evidence="8" id="KW-0812">Transmembrane</keyword>
<dbReference type="InterPro" id="IPR016039">
    <property type="entry name" value="Thiolase-like"/>
</dbReference>
<feature type="active site" description="For beta-ketoacyl synthase activity" evidence="17">
    <location>
        <position position="207"/>
    </location>
</feature>
<keyword evidence="9" id="KW-0276">Fatty acid metabolism</keyword>
<evidence type="ECO:0000256" key="2">
    <source>
        <dbReference type="ARBA" id="ARBA00008467"/>
    </source>
</evidence>
<comment type="subcellular location">
    <subcellularLocation>
        <location evidence="1">Cell inner membrane</location>
    </subcellularLocation>
</comment>
<evidence type="ECO:0000313" key="21">
    <source>
        <dbReference type="EMBL" id="CAD9432895.1"/>
    </source>
</evidence>
<evidence type="ECO:0000256" key="8">
    <source>
        <dbReference type="ARBA" id="ARBA00022692"/>
    </source>
</evidence>
<evidence type="ECO:0000256" key="15">
    <source>
        <dbReference type="ARBA" id="ARBA00037576"/>
    </source>
</evidence>
<feature type="domain" description="Ketosynthase family 3 (KS3)" evidence="20">
    <location>
        <begin position="46"/>
        <end position="457"/>
    </location>
</feature>
<evidence type="ECO:0000256" key="5">
    <source>
        <dbReference type="ARBA" id="ARBA00022516"/>
    </source>
</evidence>
<evidence type="ECO:0000256" key="14">
    <source>
        <dbReference type="ARBA" id="ARBA00023315"/>
    </source>
</evidence>
<evidence type="ECO:0000256" key="7">
    <source>
        <dbReference type="ARBA" id="ARBA00022679"/>
    </source>
</evidence>
<keyword evidence="4" id="KW-1003">Cell membrane</keyword>
<dbReference type="InterPro" id="IPR018201">
    <property type="entry name" value="Ketoacyl_synth_AS"/>
</dbReference>
<dbReference type="GO" id="GO:0004315">
    <property type="term" value="F:3-oxoacyl-[acyl-carrier-protein] synthase activity"/>
    <property type="evidence" value="ECO:0007669"/>
    <property type="project" value="InterPro"/>
</dbReference>
<keyword evidence="13 16" id="KW-0275">Fatty acid biosynthesis</keyword>
<keyword evidence="5 16" id="KW-0444">Lipid biosynthesis</keyword>
<dbReference type="FunFam" id="3.40.47.10:FF:000018">
    <property type="entry name" value="3-oxoacyl-[acyl-carrier-protein] synthase 2"/>
    <property type="match status" value="1"/>
</dbReference>
<dbReference type="InterPro" id="IPR014030">
    <property type="entry name" value="Ketoacyl_synth_N"/>
</dbReference>
<keyword evidence="19" id="KW-0732">Signal</keyword>
<dbReference type="NCBIfam" id="TIGR03150">
    <property type="entry name" value="fabF"/>
    <property type="match status" value="1"/>
</dbReference>
<keyword evidence="10" id="KW-1133">Transmembrane helix</keyword>
<evidence type="ECO:0000256" key="10">
    <source>
        <dbReference type="ARBA" id="ARBA00022989"/>
    </source>
</evidence>
<accession>A0A7S2CRB6</accession>
<evidence type="ECO:0000259" key="20">
    <source>
        <dbReference type="PROSITE" id="PS52004"/>
    </source>
</evidence>
<dbReference type="GO" id="GO:0005886">
    <property type="term" value="C:plasma membrane"/>
    <property type="evidence" value="ECO:0007669"/>
    <property type="project" value="UniProtKB-SubCell"/>
</dbReference>
<evidence type="ECO:0000256" key="4">
    <source>
        <dbReference type="ARBA" id="ARBA00022475"/>
    </source>
</evidence>
<dbReference type="PANTHER" id="PTHR11712:SF352">
    <property type="entry name" value="3-OXOACYL-[ACYL-CARRIER-PROTEIN] SYNTHASE"/>
    <property type="match status" value="1"/>
</dbReference>
<keyword evidence="11" id="KW-0443">Lipid metabolism</keyword>
<keyword evidence="12" id="KW-0472">Membrane</keyword>